<organism evidence="1 2">
    <name type="scientific">Caballeronia novacaledonica</name>
    <dbReference type="NCBI Taxonomy" id="1544861"/>
    <lineage>
        <taxon>Bacteria</taxon>
        <taxon>Pseudomonadati</taxon>
        <taxon>Pseudomonadota</taxon>
        <taxon>Betaproteobacteria</taxon>
        <taxon>Burkholderiales</taxon>
        <taxon>Burkholderiaceae</taxon>
        <taxon>Caballeronia</taxon>
    </lineage>
</organism>
<keyword evidence="2" id="KW-1185">Reference proteome</keyword>
<comment type="caution">
    <text evidence="1">The sequence shown here is derived from an EMBL/GenBank/DDBJ whole genome shotgun (WGS) entry which is preliminary data.</text>
</comment>
<evidence type="ECO:0000313" key="1">
    <source>
        <dbReference type="EMBL" id="GJH17566.1"/>
    </source>
</evidence>
<protein>
    <submittedName>
        <fullName evidence="1">Uncharacterized protein</fullName>
    </submittedName>
</protein>
<evidence type="ECO:0000313" key="2">
    <source>
        <dbReference type="Proteomes" id="UP001055013"/>
    </source>
</evidence>
<proteinExistence type="predicted"/>
<dbReference type="EMBL" id="BPUR01000006">
    <property type="protein sequence ID" value="GJH17566.1"/>
    <property type="molecule type" value="Genomic_DNA"/>
</dbReference>
<dbReference type="Proteomes" id="UP001055013">
    <property type="component" value="Unassembled WGS sequence"/>
</dbReference>
<gene>
    <name evidence="1" type="ORF">CBA19CS22_13510</name>
</gene>
<sequence>MLMAVARGLIARLPLTGAMVYLFANLPLGPAGVGVLIPDIEGDLRPLRKLTETGLVIALFAIGMYLRVPLSDRLWLLTLRLVGPAMIVTIALLYAGLSWTFAVSVVWGIVSALGIGWAFGAGVVILATRLRTRYEQALGLEAFFALGLMALSYGCALLAHGYAFIAVFAAGVALRREEMKATGRQVDN</sequence>
<reference evidence="1" key="1">
    <citation type="submission" date="2021-09" db="EMBL/GenBank/DDBJ databases">
        <title>Isolation and characterization of 3-chlorobenzoate degrading bacteria from soils in Shizuoka.</title>
        <authorList>
            <person name="Ifat A."/>
            <person name="Ogawa N."/>
            <person name="Kimbara K."/>
            <person name="Moriuchi R."/>
            <person name="Dohra H."/>
            <person name="Shintani M."/>
        </authorList>
    </citation>
    <scope>NUCLEOTIDE SEQUENCE</scope>
    <source>
        <strain evidence="1">19CS2-2</strain>
    </source>
</reference>
<accession>A0ACB5QRL1</accession>
<name>A0ACB5QRL1_9BURK</name>